<dbReference type="CDD" id="cd07185">
    <property type="entry name" value="OmpA_C-like"/>
    <property type="match status" value="1"/>
</dbReference>
<dbReference type="Proteomes" id="UP001597100">
    <property type="component" value="Unassembled WGS sequence"/>
</dbReference>
<reference evidence="8" key="1">
    <citation type="journal article" date="2019" name="Int. J. Syst. Evol. Microbiol.">
        <title>The Global Catalogue of Microorganisms (GCM) 10K type strain sequencing project: providing services to taxonomists for standard genome sequencing and annotation.</title>
        <authorList>
            <consortium name="The Broad Institute Genomics Platform"/>
            <consortium name="The Broad Institute Genome Sequencing Center for Infectious Disease"/>
            <person name="Wu L."/>
            <person name="Ma J."/>
        </authorList>
    </citation>
    <scope>NUCLEOTIDE SEQUENCE [LARGE SCALE GENOMIC DNA]</scope>
    <source>
        <strain evidence="8">CCUG 60898</strain>
    </source>
</reference>
<dbReference type="InterPro" id="IPR050330">
    <property type="entry name" value="Bact_OuterMem_StrucFunc"/>
</dbReference>
<proteinExistence type="predicted"/>
<dbReference type="EMBL" id="JBHTJP010000035">
    <property type="protein sequence ID" value="MFD0977738.1"/>
    <property type="molecule type" value="Genomic_DNA"/>
</dbReference>
<dbReference type="InterPro" id="IPR006665">
    <property type="entry name" value="OmpA-like"/>
</dbReference>
<feature type="signal peptide" evidence="5">
    <location>
        <begin position="1"/>
        <end position="19"/>
    </location>
</feature>
<evidence type="ECO:0000259" key="6">
    <source>
        <dbReference type="PROSITE" id="PS51123"/>
    </source>
</evidence>
<comment type="subcellular location">
    <subcellularLocation>
        <location evidence="1">Cell outer membrane</location>
    </subcellularLocation>
</comment>
<name>A0ABW3II34_9FLAO</name>
<dbReference type="InterPro" id="IPR036737">
    <property type="entry name" value="OmpA-like_sf"/>
</dbReference>
<dbReference type="InterPro" id="IPR006664">
    <property type="entry name" value="OMP_bac"/>
</dbReference>
<evidence type="ECO:0000256" key="4">
    <source>
        <dbReference type="PROSITE-ProRule" id="PRU00473"/>
    </source>
</evidence>
<evidence type="ECO:0000313" key="8">
    <source>
        <dbReference type="Proteomes" id="UP001597100"/>
    </source>
</evidence>
<dbReference type="Gene3D" id="2.120.10.30">
    <property type="entry name" value="TolB, C-terminal domain"/>
    <property type="match status" value="1"/>
</dbReference>
<gene>
    <name evidence="7" type="ORF">ACFQ1G_13145</name>
</gene>
<protein>
    <submittedName>
        <fullName evidence="7">OmpA family protein</fullName>
    </submittedName>
</protein>
<dbReference type="PRINTS" id="PR01021">
    <property type="entry name" value="OMPADOMAIN"/>
</dbReference>
<keyword evidence="3" id="KW-0998">Cell outer membrane</keyword>
<dbReference type="SUPFAM" id="SSF48452">
    <property type="entry name" value="TPR-like"/>
    <property type="match status" value="1"/>
</dbReference>
<dbReference type="InterPro" id="IPR011990">
    <property type="entry name" value="TPR-like_helical_dom_sf"/>
</dbReference>
<organism evidence="7 8">
    <name type="scientific">Salinimicrobium gaetbulicola</name>
    <dbReference type="NCBI Taxonomy" id="999702"/>
    <lineage>
        <taxon>Bacteria</taxon>
        <taxon>Pseudomonadati</taxon>
        <taxon>Bacteroidota</taxon>
        <taxon>Flavobacteriia</taxon>
        <taxon>Flavobacteriales</taxon>
        <taxon>Flavobacteriaceae</taxon>
        <taxon>Salinimicrobium</taxon>
    </lineage>
</organism>
<feature type="domain" description="OmpA-like" evidence="6">
    <location>
        <begin position="427"/>
        <end position="547"/>
    </location>
</feature>
<dbReference type="PANTHER" id="PTHR30329:SF21">
    <property type="entry name" value="LIPOPROTEIN YIAD-RELATED"/>
    <property type="match status" value="1"/>
</dbReference>
<feature type="chain" id="PRO_5045221693" evidence="5">
    <location>
        <begin position="20"/>
        <end position="547"/>
    </location>
</feature>
<dbReference type="InterPro" id="IPR011042">
    <property type="entry name" value="6-blade_b-propeller_TolB-like"/>
</dbReference>
<evidence type="ECO:0000256" key="5">
    <source>
        <dbReference type="SAM" id="SignalP"/>
    </source>
</evidence>
<evidence type="ECO:0000256" key="1">
    <source>
        <dbReference type="ARBA" id="ARBA00004442"/>
    </source>
</evidence>
<dbReference type="Gene3D" id="3.30.1330.60">
    <property type="entry name" value="OmpA-like domain"/>
    <property type="match status" value="1"/>
</dbReference>
<sequence length="547" mass="62337">MKRFYTTLLITVIGFSAFAQNVSVSKADRLFKERAYMDASEVYRLISDKDQHVLQNLADSYFYTNRMLSAEGNYKELFNRFDGNIAPEYRFRYGHALRAMGKHQEADEVLSEYFKKEVSLRKLAKELDTVAPHSFRVQKLAQNNSSSDFGVAYMGDRVVFASTRNEKRPIYIWNKKPYLDLFTAEMSADGEMSDVELFPGEINTDTHESSATFNADNTVMFFNRTNEERVRADNERIKVAHISIYRAELIDGEWTNVQRVPFASDEYSTEHPSLSADGKKLYFASDMPGTMGSFDIFVVDVHEDGTYGEPKNLGPNVNTVHREQFPFMSSEDVLYFSSNGRTGFGNLDIFRTDVENGTYTESQNLGGTVNSGYDDFAFVIKPGDDKGYFASVDNGSESLYSFIREEIVRTEPEEVVAKELVEENVVTGAQQLRDVANIYFDFDRSEILPQAEIVLDRVVNIMKDYPKLELEIGSHSDARGPDEYNLNLSERRAAATLEYIVSKGIDRSRLSSKGYGETMPLNNCTKPDMCTEEEYAINRRSEFKVMN</sequence>
<dbReference type="SUPFAM" id="SSF82171">
    <property type="entry name" value="DPP6 N-terminal domain-like"/>
    <property type="match status" value="1"/>
</dbReference>
<dbReference type="RefSeq" id="WP_380740269.1">
    <property type="nucleotide sequence ID" value="NZ_JBHTJP010000035.1"/>
</dbReference>
<dbReference type="SUPFAM" id="SSF103088">
    <property type="entry name" value="OmpA-like"/>
    <property type="match status" value="1"/>
</dbReference>
<dbReference type="Gene3D" id="1.25.40.10">
    <property type="entry name" value="Tetratricopeptide repeat domain"/>
    <property type="match status" value="1"/>
</dbReference>
<dbReference type="InterPro" id="IPR011659">
    <property type="entry name" value="WD40"/>
</dbReference>
<dbReference type="Pfam" id="PF00691">
    <property type="entry name" value="OmpA"/>
    <property type="match status" value="1"/>
</dbReference>
<comment type="caution">
    <text evidence="7">The sequence shown here is derived from an EMBL/GenBank/DDBJ whole genome shotgun (WGS) entry which is preliminary data.</text>
</comment>
<dbReference type="PANTHER" id="PTHR30329">
    <property type="entry name" value="STATOR ELEMENT OF FLAGELLAR MOTOR COMPLEX"/>
    <property type="match status" value="1"/>
</dbReference>
<dbReference type="Pfam" id="PF07676">
    <property type="entry name" value="PD40"/>
    <property type="match status" value="1"/>
</dbReference>
<dbReference type="PROSITE" id="PS51123">
    <property type="entry name" value="OMPA_2"/>
    <property type="match status" value="1"/>
</dbReference>
<keyword evidence="2 4" id="KW-0472">Membrane</keyword>
<evidence type="ECO:0000256" key="2">
    <source>
        <dbReference type="ARBA" id="ARBA00023136"/>
    </source>
</evidence>
<keyword evidence="5" id="KW-0732">Signal</keyword>
<keyword evidence="8" id="KW-1185">Reference proteome</keyword>
<accession>A0ABW3II34</accession>
<evidence type="ECO:0000313" key="7">
    <source>
        <dbReference type="EMBL" id="MFD0977738.1"/>
    </source>
</evidence>
<evidence type="ECO:0000256" key="3">
    <source>
        <dbReference type="ARBA" id="ARBA00023237"/>
    </source>
</evidence>